<keyword evidence="1" id="KW-0472">Membrane</keyword>
<evidence type="ECO:0000313" key="3">
    <source>
        <dbReference type="Proteomes" id="UP001158050"/>
    </source>
</evidence>
<name>A0ABY1RAM0_9FLAO</name>
<evidence type="ECO:0000256" key="1">
    <source>
        <dbReference type="SAM" id="Phobius"/>
    </source>
</evidence>
<dbReference type="EMBL" id="FXUO01000011">
    <property type="protein sequence ID" value="SMP97134.1"/>
    <property type="molecule type" value="Genomic_DNA"/>
</dbReference>
<proteinExistence type="predicted"/>
<reference evidence="2 3" key="1">
    <citation type="submission" date="2017-05" db="EMBL/GenBank/DDBJ databases">
        <authorList>
            <person name="Varghese N."/>
            <person name="Submissions S."/>
        </authorList>
    </citation>
    <scope>NUCLEOTIDE SEQUENCE [LARGE SCALE GENOMIC DNA]</scope>
    <source>
        <strain evidence="2 3">DSM 18015</strain>
    </source>
</reference>
<gene>
    <name evidence="2" type="ORF">SAMN05421679_11179</name>
</gene>
<keyword evidence="1" id="KW-0812">Transmembrane</keyword>
<evidence type="ECO:0008006" key="4">
    <source>
        <dbReference type="Google" id="ProtNLM"/>
    </source>
</evidence>
<keyword evidence="1" id="KW-1133">Transmembrane helix</keyword>
<sequence length="150" mass="17765">MNNRKEIAFAMYGFVLIILLDILFLLFAKKFIAIDKVLLYSCFFVVFMFCTWRLIMLKTFSLEVSEHILSIKYRHPLVPNHHPVLEVPLRKVIFLKVEKGIINYIMIISINTKRGMRSFYYRLGNLPEHQGDKFKKMSDLISYVKAEPEL</sequence>
<organism evidence="2 3">
    <name type="scientific">Epilithonimonas pallida</name>
    <dbReference type="NCBI Taxonomy" id="373671"/>
    <lineage>
        <taxon>Bacteria</taxon>
        <taxon>Pseudomonadati</taxon>
        <taxon>Bacteroidota</taxon>
        <taxon>Flavobacteriia</taxon>
        <taxon>Flavobacteriales</taxon>
        <taxon>Weeksellaceae</taxon>
        <taxon>Chryseobacterium group</taxon>
        <taxon>Epilithonimonas</taxon>
    </lineage>
</organism>
<feature type="transmembrane region" description="Helical" evidence="1">
    <location>
        <begin position="7"/>
        <end position="26"/>
    </location>
</feature>
<feature type="transmembrane region" description="Helical" evidence="1">
    <location>
        <begin position="38"/>
        <end position="55"/>
    </location>
</feature>
<accession>A0ABY1RAM0</accession>
<dbReference type="Proteomes" id="UP001158050">
    <property type="component" value="Unassembled WGS sequence"/>
</dbReference>
<protein>
    <recommendedName>
        <fullName evidence="4">PH domain-containing protein</fullName>
    </recommendedName>
</protein>
<keyword evidence="3" id="KW-1185">Reference proteome</keyword>
<comment type="caution">
    <text evidence="2">The sequence shown here is derived from an EMBL/GenBank/DDBJ whole genome shotgun (WGS) entry which is preliminary data.</text>
</comment>
<evidence type="ECO:0000313" key="2">
    <source>
        <dbReference type="EMBL" id="SMP97134.1"/>
    </source>
</evidence>